<name>A0A380P8R8_WEIVI</name>
<sequence>MFTPGDRVWYAGEFTKAGSDEEFQTIDERIVGHAPQKLTDQQAAAIPLVGLTAYEALLKKCI</sequence>
<dbReference type="PANTHER" id="PTHR11695:SF294">
    <property type="entry name" value="RETICULON-4-INTERACTING PROTEIN 1, MITOCHONDRIAL"/>
    <property type="match status" value="1"/>
</dbReference>
<evidence type="ECO:0000313" key="1">
    <source>
        <dbReference type="EMBL" id="SUP61621.1"/>
    </source>
</evidence>
<dbReference type="PANTHER" id="PTHR11695">
    <property type="entry name" value="ALCOHOL DEHYDROGENASE RELATED"/>
    <property type="match status" value="1"/>
</dbReference>
<dbReference type="InterPro" id="IPR011032">
    <property type="entry name" value="GroES-like_sf"/>
</dbReference>
<dbReference type="AlphaFoldDB" id="A0A380P8R8"/>
<dbReference type="Gene3D" id="3.90.180.10">
    <property type="entry name" value="Medium-chain alcohol dehydrogenases, catalytic domain"/>
    <property type="match status" value="1"/>
</dbReference>
<dbReference type="Proteomes" id="UP000254621">
    <property type="component" value="Unassembled WGS sequence"/>
</dbReference>
<dbReference type="SUPFAM" id="SSF50129">
    <property type="entry name" value="GroES-like"/>
    <property type="match status" value="1"/>
</dbReference>
<dbReference type="EMBL" id="UHIV01000009">
    <property type="protein sequence ID" value="SUP61621.1"/>
    <property type="molecule type" value="Genomic_DNA"/>
</dbReference>
<dbReference type="Gene3D" id="3.40.50.720">
    <property type="entry name" value="NAD(P)-binding Rossmann-like Domain"/>
    <property type="match status" value="1"/>
</dbReference>
<dbReference type="InterPro" id="IPR050700">
    <property type="entry name" value="YIM1/Zinc_Alcohol_DH_Fams"/>
</dbReference>
<proteinExistence type="predicted"/>
<reference evidence="1 2" key="1">
    <citation type="submission" date="2018-06" db="EMBL/GenBank/DDBJ databases">
        <authorList>
            <consortium name="Pathogen Informatics"/>
            <person name="Doyle S."/>
        </authorList>
    </citation>
    <scope>NUCLEOTIDE SEQUENCE [LARGE SCALE GENOMIC DNA]</scope>
    <source>
        <strain evidence="1 2">NCTC13645</strain>
    </source>
</reference>
<accession>A0A380P8R8</accession>
<protein>
    <submittedName>
        <fullName evidence="1">Zinc-type alcohol dehydrogenase-like protein SA1988</fullName>
    </submittedName>
</protein>
<evidence type="ECO:0000313" key="2">
    <source>
        <dbReference type="Proteomes" id="UP000254621"/>
    </source>
</evidence>
<organism evidence="1 2">
    <name type="scientific">Weissella viridescens</name>
    <name type="common">Lactobacillus viridescens</name>
    <dbReference type="NCBI Taxonomy" id="1629"/>
    <lineage>
        <taxon>Bacteria</taxon>
        <taxon>Bacillati</taxon>
        <taxon>Bacillota</taxon>
        <taxon>Bacilli</taxon>
        <taxon>Lactobacillales</taxon>
        <taxon>Lactobacillaceae</taxon>
        <taxon>Weissella</taxon>
    </lineage>
</organism>
<gene>
    <name evidence="1" type="ORF">NCTC13645_02788</name>
</gene>